<dbReference type="InterPro" id="IPR038718">
    <property type="entry name" value="SNF2-like_sf"/>
</dbReference>
<feature type="domain" description="SWIM-type" evidence="4">
    <location>
        <begin position="55"/>
        <end position="94"/>
    </location>
</feature>
<evidence type="ECO:0000259" key="5">
    <source>
        <dbReference type="PROSITE" id="PS51192"/>
    </source>
</evidence>
<dbReference type="Gene3D" id="3.40.50.300">
    <property type="entry name" value="P-loop containing nucleotide triphosphate hydrolases"/>
    <property type="match status" value="1"/>
</dbReference>
<keyword evidence="2" id="KW-0863">Zinc-finger</keyword>
<sequence>MQFIDKINFYLDKQSKSQLDKGRRIASFKAVKIKEGDDKESYELQVPSESSRYNYTVDIYDIESSPDLGIMCECPAFFDHEDCKHCVAAAITIRRRLSSDVTEIPIIATPEVKEGKQIKLDQDGYFHFTMDSISGYTLQRLAGNPSQSAINKILNNLKPGPLNMPHQCFSYYEKSKKVCDVDIVFDRNNGFKTRCTCSDKTYPLCKHVFGGFAYLEYHYNRFYFNRFKLFTDEKNKILANYGLSLNDPEAKDFEWQVSPWGELTLIKKPAYLISAGNIVFLQGIKQSILGNATTRYNMLRLQLPASTMLDFEIGFLFNFTSARHIGFELETVFVREKNGKQDLKKLVLHNQSNLPFLQSLSDDIFYQLLEFSDQKLVEWMAQKGNSYLNSYANPWNQISEPDREQLKKHYLELLQNLWPVLCEEPFVYQLNEGRFSNANIQPVKLSKTPVQLFFTVDADERFITIKIDFILEGVDLLANQAKVLKSGLILEADNTLYLLQNPEDLLLAQNFAGGLLKFPIADQLEIIRNIILPLQAKYSVMVSNSLNFDVTGPEPQPQLLLSEFEDKFLMLKPRFLYGETLIDYDDNQEHIQQSEGAIKILKRNKPEEKKLYEYLRTLHPKFASQRNNLYYFLPFAEVMKGNWFLNMIQQVQEAGFPVFGLQDLKTFRYNTHTPTFDIEAGSGIDWFDLKIEIHWGEQQVPLAAIRKAILNKQEAVLLDDGTLGIIPAEWLEQYGLLLKVGNEKEGKVRVSKLHYNLLDELGDKLNNQDVQLEIAEKKRKLVNFSEMQTHQPPSAAINAQLRPYQLAGFQWLQALDELGWGGCLADDMGLGKTLQAITFLQFLKEKKPGGTQLVVCPTSLIFNWENELDKFGPDLKYHTYYGNMRSFDDDHFEKFDVILTTYGVVRLDVEHLSRFSWHYIILDESQAIKNPDAQVTKSLQLLKAENKLILSGTPVQNNTYDLFAQFNFINPGFLGQREFFKQEFANPIDKFGDKLKSEQLRRMVYPFMLRRTKEQVATDLPDKTETILWCSMNKGQRSIYDEYKNYYRNMLLKKIEEEGMGKSGIYVLEGLLRLRQICDHPALIKEAGEATAESVKTEELMREIQENSGGHKLLVFSQFTEMLQLISKELKKADIPFCYLDGKTAAASRKAEVTRFQEDENIKVFLISLKAGGVGLNLTAADYVYLVDPWWNPAAEQQAIDRTHRIGQTRKIFAYKMICKDTVEEKILQLQQKKKNLADELINEESGFVKKLTKDDIAFLFS</sequence>
<gene>
    <name evidence="7" type="ORF">GO621_08455</name>
</gene>
<feature type="domain" description="Helicase ATP-binding" evidence="5">
    <location>
        <begin position="813"/>
        <end position="972"/>
    </location>
</feature>
<dbReference type="InterPro" id="IPR027417">
    <property type="entry name" value="P-loop_NTPase"/>
</dbReference>
<dbReference type="Proteomes" id="UP000462014">
    <property type="component" value="Unassembled WGS sequence"/>
</dbReference>
<dbReference type="GO" id="GO:0004386">
    <property type="term" value="F:helicase activity"/>
    <property type="evidence" value="ECO:0007669"/>
    <property type="project" value="UniProtKB-KW"/>
</dbReference>
<keyword evidence="2" id="KW-0479">Metal-binding</keyword>
<proteinExistence type="predicted"/>
<dbReference type="Pfam" id="PF00271">
    <property type="entry name" value="Helicase_C"/>
    <property type="match status" value="1"/>
</dbReference>
<dbReference type="InterPro" id="IPR007527">
    <property type="entry name" value="Znf_SWIM"/>
</dbReference>
<keyword evidence="8" id="KW-1185">Reference proteome</keyword>
<dbReference type="PANTHER" id="PTHR10799">
    <property type="entry name" value="SNF2/RAD54 HELICASE FAMILY"/>
    <property type="match status" value="1"/>
</dbReference>
<keyword evidence="7" id="KW-0067">ATP-binding</keyword>
<dbReference type="RefSeq" id="WP_157565993.1">
    <property type="nucleotide sequence ID" value="NZ_WPIK01000006.1"/>
</dbReference>
<keyword evidence="7" id="KW-0547">Nucleotide-binding</keyword>
<dbReference type="SMART" id="SM00487">
    <property type="entry name" value="DEXDc"/>
    <property type="match status" value="1"/>
</dbReference>
<evidence type="ECO:0000256" key="3">
    <source>
        <dbReference type="SAM" id="Coils"/>
    </source>
</evidence>
<dbReference type="Pfam" id="PF00176">
    <property type="entry name" value="SNF2-rel_dom"/>
    <property type="match status" value="1"/>
</dbReference>
<keyword evidence="1" id="KW-0378">Hydrolase</keyword>
<name>A0A7K1SWF1_9SPHI</name>
<feature type="domain" description="Helicase C-terminal" evidence="6">
    <location>
        <begin position="1096"/>
        <end position="1257"/>
    </location>
</feature>
<dbReference type="CDD" id="cd18012">
    <property type="entry name" value="DEXQc_arch_SWI2_SNF2"/>
    <property type="match status" value="1"/>
</dbReference>
<dbReference type="InterPro" id="IPR000330">
    <property type="entry name" value="SNF2_N"/>
</dbReference>
<dbReference type="Gene3D" id="3.40.50.10810">
    <property type="entry name" value="Tandem AAA-ATPase domain"/>
    <property type="match status" value="1"/>
</dbReference>
<dbReference type="PROSITE" id="PS51194">
    <property type="entry name" value="HELICASE_CTER"/>
    <property type="match status" value="1"/>
</dbReference>
<dbReference type="GO" id="GO:0005524">
    <property type="term" value="F:ATP binding"/>
    <property type="evidence" value="ECO:0007669"/>
    <property type="project" value="InterPro"/>
</dbReference>
<dbReference type="PROSITE" id="PS50966">
    <property type="entry name" value="ZF_SWIM"/>
    <property type="match status" value="2"/>
</dbReference>
<evidence type="ECO:0000313" key="8">
    <source>
        <dbReference type="Proteomes" id="UP000462014"/>
    </source>
</evidence>
<keyword evidence="7" id="KW-0347">Helicase</keyword>
<dbReference type="EMBL" id="WPIK01000006">
    <property type="protein sequence ID" value="MVN21568.1"/>
    <property type="molecule type" value="Genomic_DNA"/>
</dbReference>
<dbReference type="InterPro" id="IPR014001">
    <property type="entry name" value="Helicase_ATP-bd"/>
</dbReference>
<feature type="domain" description="SWIM-type" evidence="4">
    <location>
        <begin position="181"/>
        <end position="216"/>
    </location>
</feature>
<reference evidence="7 8" key="1">
    <citation type="submission" date="2019-12" db="EMBL/GenBank/DDBJ databases">
        <title>Mucilaginibacter sp. HMF7410 genome sequencing and assembly.</title>
        <authorList>
            <person name="Kang H."/>
            <person name="Cha I."/>
            <person name="Kim H."/>
            <person name="Joh K."/>
        </authorList>
    </citation>
    <scope>NUCLEOTIDE SEQUENCE [LARGE SCALE GENOMIC DNA]</scope>
    <source>
        <strain evidence="7 8">HMF7410</strain>
    </source>
</reference>
<evidence type="ECO:0000259" key="4">
    <source>
        <dbReference type="PROSITE" id="PS50966"/>
    </source>
</evidence>
<dbReference type="AlphaFoldDB" id="A0A7K1SWF1"/>
<keyword evidence="2" id="KW-0862">Zinc</keyword>
<feature type="coiled-coil region" evidence="3">
    <location>
        <begin position="1220"/>
        <end position="1247"/>
    </location>
</feature>
<dbReference type="GO" id="GO:0016787">
    <property type="term" value="F:hydrolase activity"/>
    <property type="evidence" value="ECO:0007669"/>
    <property type="project" value="UniProtKB-KW"/>
</dbReference>
<evidence type="ECO:0000313" key="7">
    <source>
        <dbReference type="EMBL" id="MVN21568.1"/>
    </source>
</evidence>
<accession>A0A7K1SWF1</accession>
<evidence type="ECO:0000259" key="6">
    <source>
        <dbReference type="PROSITE" id="PS51194"/>
    </source>
</evidence>
<dbReference type="SUPFAM" id="SSF52540">
    <property type="entry name" value="P-loop containing nucleoside triphosphate hydrolases"/>
    <property type="match status" value="2"/>
</dbReference>
<dbReference type="PROSITE" id="PS51192">
    <property type="entry name" value="HELICASE_ATP_BIND_1"/>
    <property type="match status" value="1"/>
</dbReference>
<evidence type="ECO:0000256" key="1">
    <source>
        <dbReference type="ARBA" id="ARBA00022801"/>
    </source>
</evidence>
<keyword evidence="3" id="KW-0175">Coiled coil</keyword>
<dbReference type="SMART" id="SM00490">
    <property type="entry name" value="HELICc"/>
    <property type="match status" value="1"/>
</dbReference>
<evidence type="ECO:0000256" key="2">
    <source>
        <dbReference type="PROSITE-ProRule" id="PRU00325"/>
    </source>
</evidence>
<dbReference type="GO" id="GO:0008270">
    <property type="term" value="F:zinc ion binding"/>
    <property type="evidence" value="ECO:0007669"/>
    <property type="project" value="UniProtKB-KW"/>
</dbReference>
<dbReference type="CDD" id="cd18793">
    <property type="entry name" value="SF2_C_SNF"/>
    <property type="match status" value="1"/>
</dbReference>
<dbReference type="InterPro" id="IPR001650">
    <property type="entry name" value="Helicase_C-like"/>
</dbReference>
<organism evidence="7 8">
    <name type="scientific">Mucilaginibacter arboris</name>
    <dbReference type="NCBI Taxonomy" id="2682090"/>
    <lineage>
        <taxon>Bacteria</taxon>
        <taxon>Pseudomonadati</taxon>
        <taxon>Bacteroidota</taxon>
        <taxon>Sphingobacteriia</taxon>
        <taxon>Sphingobacteriales</taxon>
        <taxon>Sphingobacteriaceae</taxon>
        <taxon>Mucilaginibacter</taxon>
    </lineage>
</organism>
<dbReference type="InterPro" id="IPR049730">
    <property type="entry name" value="SNF2/RAD54-like_C"/>
</dbReference>
<comment type="caution">
    <text evidence="7">The sequence shown here is derived from an EMBL/GenBank/DDBJ whole genome shotgun (WGS) entry which is preliminary data.</text>
</comment>
<protein>
    <submittedName>
        <fullName evidence="7">ATP-dependent helicase</fullName>
    </submittedName>
</protein>